<name>A0A917DIE9_9BACT</name>
<sequence>MEDVIKRLIEYESESFKLDYKTEQYQLGKNPKKGELLKDIMAFANHLSDDDKYIIIGVKDGVEKTILEVDNPIDDAKYQEFIREYIEPAINFEYRSIKYGDKLIAYFRIYDNADKPYLFKKDFKIENNVQQFKRGDGYVRIGSSTTKIGRKEIDDIYNYKYHSKDRKSDIVVVPTIRETTDEYLSGYKCIDLDIINNSNKSICCDVEMRVYKNKDCELLSKVDLKRYLKTKERKNSSSLFTPYSIGFETMDADIFNVTYKNLEFEVFVKLKKRKNEASAIRIAQNSIKKDVFYQHLIYIPVNSKPCKVDATITVRSDDFIKGSLIQNISFELT</sequence>
<keyword evidence="3" id="KW-1185">Reference proteome</keyword>
<protein>
    <recommendedName>
        <fullName evidence="1">Schlafen AlbA-2 domain-containing protein</fullName>
    </recommendedName>
</protein>
<evidence type="ECO:0000259" key="1">
    <source>
        <dbReference type="Pfam" id="PF04326"/>
    </source>
</evidence>
<evidence type="ECO:0000313" key="3">
    <source>
        <dbReference type="Proteomes" id="UP000609064"/>
    </source>
</evidence>
<evidence type="ECO:0000313" key="2">
    <source>
        <dbReference type="EMBL" id="GGD43040.1"/>
    </source>
</evidence>
<dbReference type="EMBL" id="BMKK01000001">
    <property type="protein sequence ID" value="GGD43040.1"/>
    <property type="molecule type" value="Genomic_DNA"/>
</dbReference>
<dbReference type="Gene3D" id="3.30.950.30">
    <property type="entry name" value="Schlafen, AAA domain"/>
    <property type="match status" value="1"/>
</dbReference>
<feature type="domain" description="Schlafen AlbA-2" evidence="1">
    <location>
        <begin position="14"/>
        <end position="147"/>
    </location>
</feature>
<gene>
    <name evidence="2" type="ORF">GCM10011514_03700</name>
</gene>
<dbReference type="InterPro" id="IPR007421">
    <property type="entry name" value="Schlafen_AlbA_2_dom"/>
</dbReference>
<dbReference type="Pfam" id="PF04326">
    <property type="entry name" value="SLFN_AlbA_2"/>
    <property type="match status" value="1"/>
</dbReference>
<reference evidence="2" key="2">
    <citation type="submission" date="2020-09" db="EMBL/GenBank/DDBJ databases">
        <authorList>
            <person name="Sun Q."/>
            <person name="Zhou Y."/>
        </authorList>
    </citation>
    <scope>NUCLEOTIDE SEQUENCE</scope>
    <source>
        <strain evidence="2">CGMCC 1.15958</strain>
    </source>
</reference>
<comment type="caution">
    <text evidence="2">The sequence shown here is derived from an EMBL/GenBank/DDBJ whole genome shotgun (WGS) entry which is preliminary data.</text>
</comment>
<accession>A0A917DIE9</accession>
<dbReference type="InterPro" id="IPR038461">
    <property type="entry name" value="Schlafen_AlbA_2_dom_sf"/>
</dbReference>
<dbReference type="AlphaFoldDB" id="A0A917DIE9"/>
<proteinExistence type="predicted"/>
<reference evidence="2" key="1">
    <citation type="journal article" date="2014" name="Int. J. Syst. Evol. Microbiol.">
        <title>Complete genome sequence of Corynebacterium casei LMG S-19264T (=DSM 44701T), isolated from a smear-ripened cheese.</title>
        <authorList>
            <consortium name="US DOE Joint Genome Institute (JGI-PGF)"/>
            <person name="Walter F."/>
            <person name="Albersmeier A."/>
            <person name="Kalinowski J."/>
            <person name="Ruckert C."/>
        </authorList>
    </citation>
    <scope>NUCLEOTIDE SEQUENCE</scope>
    <source>
        <strain evidence="2">CGMCC 1.15958</strain>
    </source>
</reference>
<dbReference type="Proteomes" id="UP000609064">
    <property type="component" value="Unassembled WGS sequence"/>
</dbReference>
<dbReference type="RefSeq" id="WP_188764067.1">
    <property type="nucleotide sequence ID" value="NZ_BMKK01000001.1"/>
</dbReference>
<organism evidence="2 3">
    <name type="scientific">Emticicia aquatilis</name>
    <dbReference type="NCBI Taxonomy" id="1537369"/>
    <lineage>
        <taxon>Bacteria</taxon>
        <taxon>Pseudomonadati</taxon>
        <taxon>Bacteroidota</taxon>
        <taxon>Cytophagia</taxon>
        <taxon>Cytophagales</taxon>
        <taxon>Leadbetterellaceae</taxon>
        <taxon>Emticicia</taxon>
    </lineage>
</organism>